<feature type="signal peptide" evidence="1">
    <location>
        <begin position="1"/>
        <end position="16"/>
    </location>
</feature>
<dbReference type="EMBL" id="SDMP01000007">
    <property type="protein sequence ID" value="RYR49919.1"/>
    <property type="molecule type" value="Genomic_DNA"/>
</dbReference>
<dbReference type="Proteomes" id="UP000289738">
    <property type="component" value="Chromosome A07"/>
</dbReference>
<evidence type="ECO:0000313" key="2">
    <source>
        <dbReference type="EMBL" id="RYR49919.1"/>
    </source>
</evidence>
<proteinExistence type="predicted"/>
<sequence>MFCLLCELWISQPCISQNFLSMRIWVCFGEGNVTVEDGEFSVGMKLGSRELVVSAIKGYTISRGVDYTVYESKPQTFYVKCKGYGVGCDWLILASLIQKKGDTITDAIRPLVEAEPSIKVISIFTEVQSRFNYTVSYRKAWLAKQKSATKVFAYSRTEQEYNKNYDRLKKRGEAYTRWCEEIGVQRWVLAFDGGHR</sequence>
<dbReference type="AlphaFoldDB" id="A0A445CG61"/>
<evidence type="ECO:0000313" key="3">
    <source>
        <dbReference type="Proteomes" id="UP000289738"/>
    </source>
</evidence>
<name>A0A445CG61_ARAHY</name>
<keyword evidence="3" id="KW-1185">Reference proteome</keyword>
<feature type="chain" id="PRO_5019031621" evidence="1">
    <location>
        <begin position="17"/>
        <end position="196"/>
    </location>
</feature>
<gene>
    <name evidence="2" type="ORF">Ahy_A07g036444</name>
</gene>
<keyword evidence="1" id="KW-0732">Signal</keyword>
<organism evidence="2 3">
    <name type="scientific">Arachis hypogaea</name>
    <name type="common">Peanut</name>
    <dbReference type="NCBI Taxonomy" id="3818"/>
    <lineage>
        <taxon>Eukaryota</taxon>
        <taxon>Viridiplantae</taxon>
        <taxon>Streptophyta</taxon>
        <taxon>Embryophyta</taxon>
        <taxon>Tracheophyta</taxon>
        <taxon>Spermatophyta</taxon>
        <taxon>Magnoliopsida</taxon>
        <taxon>eudicotyledons</taxon>
        <taxon>Gunneridae</taxon>
        <taxon>Pentapetalae</taxon>
        <taxon>rosids</taxon>
        <taxon>fabids</taxon>
        <taxon>Fabales</taxon>
        <taxon>Fabaceae</taxon>
        <taxon>Papilionoideae</taxon>
        <taxon>50 kb inversion clade</taxon>
        <taxon>dalbergioids sensu lato</taxon>
        <taxon>Dalbergieae</taxon>
        <taxon>Pterocarpus clade</taxon>
        <taxon>Arachis</taxon>
    </lineage>
</organism>
<accession>A0A445CG61</accession>
<protein>
    <submittedName>
        <fullName evidence="2">Uncharacterized protein</fullName>
    </submittedName>
</protein>
<comment type="caution">
    <text evidence="2">The sequence shown here is derived from an EMBL/GenBank/DDBJ whole genome shotgun (WGS) entry which is preliminary data.</text>
</comment>
<reference evidence="2 3" key="1">
    <citation type="submission" date="2019-01" db="EMBL/GenBank/DDBJ databases">
        <title>Sequencing of cultivated peanut Arachis hypogaea provides insights into genome evolution and oil improvement.</title>
        <authorList>
            <person name="Chen X."/>
        </authorList>
    </citation>
    <scope>NUCLEOTIDE SEQUENCE [LARGE SCALE GENOMIC DNA]</scope>
    <source>
        <strain evidence="3">cv. Fuhuasheng</strain>
        <tissue evidence="2">Leaves</tissue>
    </source>
</reference>
<evidence type="ECO:0000256" key="1">
    <source>
        <dbReference type="SAM" id="SignalP"/>
    </source>
</evidence>